<dbReference type="OrthoDB" id="407674at2759"/>
<dbReference type="SUPFAM" id="SSF63712">
    <property type="entry name" value="Nicotinic receptor ligand binding domain-like"/>
    <property type="match status" value="1"/>
</dbReference>
<keyword evidence="9 11" id="KW-0472">Membrane</keyword>
<evidence type="ECO:0000256" key="5">
    <source>
        <dbReference type="ARBA" id="ARBA00022692"/>
    </source>
</evidence>
<dbReference type="PRINTS" id="PR00253">
    <property type="entry name" value="GABAARECEPTR"/>
</dbReference>
<name>R7UW02_CAPTE</name>
<dbReference type="InterPro" id="IPR006202">
    <property type="entry name" value="Neur_chan_lig-bd"/>
</dbReference>
<keyword evidence="16" id="KW-1185">Reference proteome</keyword>
<organism evidence="14">
    <name type="scientific">Capitella teleta</name>
    <name type="common">Polychaete worm</name>
    <dbReference type="NCBI Taxonomy" id="283909"/>
    <lineage>
        <taxon>Eukaryota</taxon>
        <taxon>Metazoa</taxon>
        <taxon>Spiralia</taxon>
        <taxon>Lophotrochozoa</taxon>
        <taxon>Annelida</taxon>
        <taxon>Polychaeta</taxon>
        <taxon>Sedentaria</taxon>
        <taxon>Scolecida</taxon>
        <taxon>Capitellidae</taxon>
        <taxon>Capitella</taxon>
    </lineage>
</organism>
<feature type="domain" description="Neurotransmitter-gated ion-channel ligand-binding" evidence="12">
    <location>
        <begin position="94"/>
        <end position="253"/>
    </location>
</feature>
<evidence type="ECO:0000313" key="16">
    <source>
        <dbReference type="Proteomes" id="UP000014760"/>
    </source>
</evidence>
<keyword evidence="7 11" id="KW-1133">Transmembrane helix</keyword>
<dbReference type="PROSITE" id="PS00236">
    <property type="entry name" value="NEUROTR_ION_CHANNEL"/>
    <property type="match status" value="1"/>
</dbReference>
<dbReference type="InterPro" id="IPR006028">
    <property type="entry name" value="GABAA/Glycine_rcpt"/>
</dbReference>
<sequence length="393" mass="44986">MDFMFLVFAALVCVVGLSSAAVHVDSKVSKENVTGAIISRLLAPHRASTSPYAREHPIKVKIDIYVQGFGRLDEVNMVHANSDQKFTIDFVSIQAFSVEIFLRQEWHHPALAFNELPEDLLIPMKHVGQLWMPDLFFPNGITSSFHDILQRNGIVRIQPNGTVSSSTRLTLRLHCQMLLHHYPFDHQECSIEISTYAFTNDTMILQWRDDDAIEVNELDLPQFELVAIHQDRCSQAYKTGHFDCLEARFRFRRLVGYYLLQNYLPCVLIVMLSWVSFWISRDSVAARISLGVTTILTLTTQAIDTWYTISNVFVFAALLEFMAVNVLTRQENEIAEEQVRLEDEDEDHTADATPNAGCQQRLTARDVDVTSRVLFPGLYVVVSVAYWAYYIRK</sequence>
<comment type="caution">
    <text evidence="11">Lacks conserved residue(s) required for the propagation of feature annotation.</text>
</comment>
<evidence type="ECO:0000256" key="3">
    <source>
        <dbReference type="ARBA" id="ARBA00022448"/>
    </source>
</evidence>
<dbReference type="PANTHER" id="PTHR18945">
    <property type="entry name" value="NEUROTRANSMITTER GATED ION CHANNEL"/>
    <property type="match status" value="1"/>
</dbReference>
<dbReference type="InterPro" id="IPR036719">
    <property type="entry name" value="Neuro-gated_channel_TM_sf"/>
</dbReference>
<dbReference type="Pfam" id="PF02932">
    <property type="entry name" value="Neur_chan_memb"/>
    <property type="match status" value="1"/>
</dbReference>
<evidence type="ECO:0000259" key="13">
    <source>
        <dbReference type="Pfam" id="PF02932"/>
    </source>
</evidence>
<dbReference type="AlphaFoldDB" id="R7UW02"/>
<dbReference type="Proteomes" id="UP000014760">
    <property type="component" value="Unassembled WGS sequence"/>
</dbReference>
<dbReference type="EMBL" id="AMQN01006038">
    <property type="status" value="NOT_ANNOTATED_CDS"/>
    <property type="molecule type" value="Genomic_DNA"/>
</dbReference>
<dbReference type="CDD" id="cd19049">
    <property type="entry name" value="LGIC_TM_anion"/>
    <property type="match status" value="1"/>
</dbReference>
<dbReference type="OMA" id="RETVCMM"/>
<evidence type="ECO:0008006" key="17">
    <source>
        <dbReference type="Google" id="ProtNLM"/>
    </source>
</evidence>
<dbReference type="InterPro" id="IPR006029">
    <property type="entry name" value="Neurotrans-gated_channel_TM"/>
</dbReference>
<keyword evidence="8 11" id="KW-0406">Ion transport</keyword>
<reference evidence="16" key="1">
    <citation type="submission" date="2012-12" db="EMBL/GenBank/DDBJ databases">
        <authorList>
            <person name="Hellsten U."/>
            <person name="Grimwood J."/>
            <person name="Chapman J.A."/>
            <person name="Shapiro H."/>
            <person name="Aerts A."/>
            <person name="Otillar R.P."/>
            <person name="Terry A.Y."/>
            <person name="Boore J.L."/>
            <person name="Simakov O."/>
            <person name="Marletaz F."/>
            <person name="Cho S.-J."/>
            <person name="Edsinger-Gonzales E."/>
            <person name="Havlak P."/>
            <person name="Kuo D.-H."/>
            <person name="Larsson T."/>
            <person name="Lv J."/>
            <person name="Arendt D."/>
            <person name="Savage R."/>
            <person name="Osoegawa K."/>
            <person name="de Jong P."/>
            <person name="Lindberg D.R."/>
            <person name="Seaver E.C."/>
            <person name="Weisblat D.A."/>
            <person name="Putnam N.H."/>
            <person name="Grigoriev I.V."/>
            <person name="Rokhsar D.S."/>
        </authorList>
    </citation>
    <scope>NUCLEOTIDE SEQUENCE</scope>
    <source>
        <strain evidence="16">I ESC-2004</strain>
    </source>
</reference>
<feature type="chain" id="PRO_5008788442" description="Neurotransmitter-gated ion-channel ligand-binding domain-containing protein" evidence="11">
    <location>
        <begin position="21"/>
        <end position="393"/>
    </location>
</feature>
<evidence type="ECO:0000256" key="8">
    <source>
        <dbReference type="ARBA" id="ARBA00023065"/>
    </source>
</evidence>
<evidence type="ECO:0000256" key="1">
    <source>
        <dbReference type="ARBA" id="ARBA00004141"/>
    </source>
</evidence>
<gene>
    <name evidence="14" type="ORF">CAPTEDRAFT_200824</name>
</gene>
<feature type="transmembrane region" description="Helical" evidence="11">
    <location>
        <begin position="309"/>
        <end position="328"/>
    </location>
</feature>
<dbReference type="Gene3D" id="1.20.58.390">
    <property type="entry name" value="Neurotransmitter-gated ion-channel transmembrane domain"/>
    <property type="match status" value="1"/>
</dbReference>
<dbReference type="STRING" id="283909.R7UW02"/>
<proteinExistence type="inferred from homology"/>
<keyword evidence="6 11" id="KW-0732">Signal</keyword>
<evidence type="ECO:0000313" key="14">
    <source>
        <dbReference type="EMBL" id="ELU10509.1"/>
    </source>
</evidence>
<dbReference type="GO" id="GO:0004888">
    <property type="term" value="F:transmembrane signaling receptor activity"/>
    <property type="evidence" value="ECO:0007669"/>
    <property type="project" value="InterPro"/>
</dbReference>
<evidence type="ECO:0000256" key="6">
    <source>
        <dbReference type="ARBA" id="ARBA00022729"/>
    </source>
</evidence>
<protein>
    <recommendedName>
        <fullName evidence="17">Neurotransmitter-gated ion-channel ligand-binding domain-containing protein</fullName>
    </recommendedName>
</protein>
<dbReference type="EMBL" id="KB297448">
    <property type="protein sequence ID" value="ELU10509.1"/>
    <property type="molecule type" value="Genomic_DNA"/>
</dbReference>
<accession>R7UW02</accession>
<dbReference type="SUPFAM" id="SSF90112">
    <property type="entry name" value="Neurotransmitter-gated ion-channel transmembrane pore"/>
    <property type="match status" value="1"/>
</dbReference>
<evidence type="ECO:0000256" key="9">
    <source>
        <dbReference type="ARBA" id="ARBA00023136"/>
    </source>
</evidence>
<feature type="signal peptide" evidence="11">
    <location>
        <begin position="1"/>
        <end position="20"/>
    </location>
</feature>
<evidence type="ECO:0000256" key="11">
    <source>
        <dbReference type="RuleBase" id="RU000687"/>
    </source>
</evidence>
<evidence type="ECO:0000256" key="4">
    <source>
        <dbReference type="ARBA" id="ARBA00022475"/>
    </source>
</evidence>
<keyword evidence="4" id="KW-1003">Cell membrane</keyword>
<dbReference type="PRINTS" id="PR00252">
    <property type="entry name" value="NRIONCHANNEL"/>
</dbReference>
<dbReference type="Pfam" id="PF02931">
    <property type="entry name" value="Neur_chan_LBD"/>
    <property type="match status" value="1"/>
</dbReference>
<keyword evidence="10 11" id="KW-0407">Ion channel</keyword>
<dbReference type="CDD" id="cd18987">
    <property type="entry name" value="LGIC_ECD_anion"/>
    <property type="match status" value="1"/>
</dbReference>
<comment type="subcellular location">
    <subcellularLocation>
        <location evidence="2">Cell membrane</location>
    </subcellularLocation>
    <subcellularLocation>
        <location evidence="1">Membrane</location>
        <topology evidence="1">Multi-pass membrane protein</topology>
    </subcellularLocation>
</comment>
<comment type="similarity">
    <text evidence="11">Belongs to the ligand-gated ion channel (TC 1.A.9) family.</text>
</comment>
<dbReference type="InterPro" id="IPR018000">
    <property type="entry name" value="Neurotransmitter_ion_chnl_CS"/>
</dbReference>
<reference evidence="15" key="3">
    <citation type="submission" date="2015-06" db="UniProtKB">
        <authorList>
            <consortium name="EnsemblMetazoa"/>
        </authorList>
    </citation>
    <scope>IDENTIFICATION</scope>
</reference>
<keyword evidence="5 11" id="KW-0812">Transmembrane</keyword>
<evidence type="ECO:0000256" key="10">
    <source>
        <dbReference type="ARBA" id="ARBA00023303"/>
    </source>
</evidence>
<evidence type="ECO:0000259" key="12">
    <source>
        <dbReference type="Pfam" id="PF02931"/>
    </source>
</evidence>
<evidence type="ECO:0000256" key="7">
    <source>
        <dbReference type="ARBA" id="ARBA00022989"/>
    </source>
</evidence>
<dbReference type="InterPro" id="IPR006201">
    <property type="entry name" value="Neur_channel"/>
</dbReference>
<reference evidence="14 16" key="2">
    <citation type="journal article" date="2013" name="Nature">
        <title>Insights into bilaterian evolution from three spiralian genomes.</title>
        <authorList>
            <person name="Simakov O."/>
            <person name="Marletaz F."/>
            <person name="Cho S.J."/>
            <person name="Edsinger-Gonzales E."/>
            <person name="Havlak P."/>
            <person name="Hellsten U."/>
            <person name="Kuo D.H."/>
            <person name="Larsson T."/>
            <person name="Lv J."/>
            <person name="Arendt D."/>
            <person name="Savage R."/>
            <person name="Osoegawa K."/>
            <person name="de Jong P."/>
            <person name="Grimwood J."/>
            <person name="Chapman J.A."/>
            <person name="Shapiro H."/>
            <person name="Aerts A."/>
            <person name="Otillar R.P."/>
            <person name="Terry A.Y."/>
            <person name="Boore J.L."/>
            <person name="Grigoriev I.V."/>
            <person name="Lindberg D.R."/>
            <person name="Seaver E.C."/>
            <person name="Weisblat D.A."/>
            <person name="Putnam N.H."/>
            <person name="Rokhsar D.S."/>
        </authorList>
    </citation>
    <scope>NUCLEOTIDE SEQUENCE</scope>
    <source>
        <strain evidence="14 16">I ESC-2004</strain>
    </source>
</reference>
<dbReference type="EnsemblMetazoa" id="CapteT200824">
    <property type="protein sequence ID" value="CapteP200824"/>
    <property type="gene ID" value="CapteG200824"/>
</dbReference>
<feature type="transmembrane region" description="Helical" evidence="11">
    <location>
        <begin position="255"/>
        <end position="277"/>
    </location>
</feature>
<dbReference type="HOGENOM" id="CLU_010920_1_2_1"/>
<evidence type="ECO:0000313" key="15">
    <source>
        <dbReference type="EnsemblMetazoa" id="CapteP200824"/>
    </source>
</evidence>
<keyword evidence="3 11" id="KW-0813">Transport</keyword>
<dbReference type="GO" id="GO:0005886">
    <property type="term" value="C:plasma membrane"/>
    <property type="evidence" value="ECO:0007669"/>
    <property type="project" value="UniProtKB-SubCell"/>
</dbReference>
<dbReference type="InterPro" id="IPR036734">
    <property type="entry name" value="Neur_chan_lig-bd_sf"/>
</dbReference>
<dbReference type="GO" id="GO:0005230">
    <property type="term" value="F:extracellular ligand-gated monoatomic ion channel activity"/>
    <property type="evidence" value="ECO:0007669"/>
    <property type="project" value="InterPro"/>
</dbReference>
<dbReference type="Gene3D" id="2.70.170.10">
    <property type="entry name" value="Neurotransmitter-gated ion-channel ligand-binding domain"/>
    <property type="match status" value="1"/>
</dbReference>
<dbReference type="InterPro" id="IPR038050">
    <property type="entry name" value="Neuro_actylchol_rec"/>
</dbReference>
<feature type="domain" description="Neurotransmitter-gated ion-channel transmembrane" evidence="13">
    <location>
        <begin position="263"/>
        <end position="330"/>
    </location>
</feature>
<feature type="transmembrane region" description="Helical" evidence="11">
    <location>
        <begin position="373"/>
        <end position="391"/>
    </location>
</feature>
<evidence type="ECO:0000256" key="2">
    <source>
        <dbReference type="ARBA" id="ARBA00004236"/>
    </source>
</evidence>